<keyword evidence="3" id="KW-1185">Reference proteome</keyword>
<evidence type="ECO:0000313" key="3">
    <source>
        <dbReference type="Proteomes" id="UP000308197"/>
    </source>
</evidence>
<feature type="compositionally biased region" description="Polar residues" evidence="1">
    <location>
        <begin position="80"/>
        <end position="91"/>
    </location>
</feature>
<dbReference type="AlphaFoldDB" id="A0A5C3P1X3"/>
<dbReference type="Proteomes" id="UP000308197">
    <property type="component" value="Unassembled WGS sequence"/>
</dbReference>
<gene>
    <name evidence="2" type="ORF">K466DRAFT_276721</name>
</gene>
<reference evidence="2 3" key="1">
    <citation type="journal article" date="2019" name="Nat. Ecol. Evol.">
        <title>Megaphylogeny resolves global patterns of mushroom evolution.</title>
        <authorList>
            <person name="Varga T."/>
            <person name="Krizsan K."/>
            <person name="Foldi C."/>
            <person name="Dima B."/>
            <person name="Sanchez-Garcia M."/>
            <person name="Sanchez-Ramirez S."/>
            <person name="Szollosi G.J."/>
            <person name="Szarkandi J.G."/>
            <person name="Papp V."/>
            <person name="Albert L."/>
            <person name="Andreopoulos W."/>
            <person name="Angelini C."/>
            <person name="Antonin V."/>
            <person name="Barry K.W."/>
            <person name="Bougher N.L."/>
            <person name="Buchanan P."/>
            <person name="Buyck B."/>
            <person name="Bense V."/>
            <person name="Catcheside P."/>
            <person name="Chovatia M."/>
            <person name="Cooper J."/>
            <person name="Damon W."/>
            <person name="Desjardin D."/>
            <person name="Finy P."/>
            <person name="Geml J."/>
            <person name="Haridas S."/>
            <person name="Hughes K."/>
            <person name="Justo A."/>
            <person name="Karasinski D."/>
            <person name="Kautmanova I."/>
            <person name="Kiss B."/>
            <person name="Kocsube S."/>
            <person name="Kotiranta H."/>
            <person name="LaButti K.M."/>
            <person name="Lechner B.E."/>
            <person name="Liimatainen K."/>
            <person name="Lipzen A."/>
            <person name="Lukacs Z."/>
            <person name="Mihaltcheva S."/>
            <person name="Morgado L.N."/>
            <person name="Niskanen T."/>
            <person name="Noordeloos M.E."/>
            <person name="Ohm R.A."/>
            <person name="Ortiz-Santana B."/>
            <person name="Ovrebo C."/>
            <person name="Racz N."/>
            <person name="Riley R."/>
            <person name="Savchenko A."/>
            <person name="Shiryaev A."/>
            <person name="Soop K."/>
            <person name="Spirin V."/>
            <person name="Szebenyi C."/>
            <person name="Tomsovsky M."/>
            <person name="Tulloss R.E."/>
            <person name="Uehling J."/>
            <person name="Grigoriev I.V."/>
            <person name="Vagvolgyi C."/>
            <person name="Papp T."/>
            <person name="Martin F.M."/>
            <person name="Miettinen O."/>
            <person name="Hibbett D.S."/>
            <person name="Nagy L.G."/>
        </authorList>
    </citation>
    <scope>NUCLEOTIDE SEQUENCE [LARGE SCALE GENOMIC DNA]</scope>
    <source>
        <strain evidence="2 3">HHB13444</strain>
    </source>
</reference>
<feature type="region of interest" description="Disordered" evidence="1">
    <location>
        <begin position="1"/>
        <end position="132"/>
    </location>
</feature>
<dbReference type="EMBL" id="ML211428">
    <property type="protein sequence ID" value="TFK83019.1"/>
    <property type="molecule type" value="Genomic_DNA"/>
</dbReference>
<feature type="compositionally biased region" description="Basic and acidic residues" evidence="1">
    <location>
        <begin position="104"/>
        <end position="119"/>
    </location>
</feature>
<dbReference type="InParanoid" id="A0A5C3P1X3"/>
<accession>A0A5C3P1X3</accession>
<name>A0A5C3P1X3_9APHY</name>
<organism evidence="2 3">
    <name type="scientific">Polyporus arcularius HHB13444</name>
    <dbReference type="NCBI Taxonomy" id="1314778"/>
    <lineage>
        <taxon>Eukaryota</taxon>
        <taxon>Fungi</taxon>
        <taxon>Dikarya</taxon>
        <taxon>Basidiomycota</taxon>
        <taxon>Agaricomycotina</taxon>
        <taxon>Agaricomycetes</taxon>
        <taxon>Polyporales</taxon>
        <taxon>Polyporaceae</taxon>
        <taxon>Polyporus</taxon>
    </lineage>
</organism>
<protein>
    <submittedName>
        <fullName evidence="2">Uncharacterized protein</fullName>
    </submittedName>
</protein>
<sequence length="132" mass="14753">MHRTANQRSTIQQKAQDNDDTHAVSRTYKRSPPASTYERWVMIPVHSTPYAIRNPQAQSQPTGPGDHTLRTASADPTPLPWQNPSVSNSSAVEAETEDGATMQRTRDDAQHPRDTRRETLTNGSSRSHHEPT</sequence>
<evidence type="ECO:0000313" key="2">
    <source>
        <dbReference type="EMBL" id="TFK83019.1"/>
    </source>
</evidence>
<feature type="compositionally biased region" description="Polar residues" evidence="1">
    <location>
        <begin position="1"/>
        <end position="15"/>
    </location>
</feature>
<evidence type="ECO:0000256" key="1">
    <source>
        <dbReference type="SAM" id="MobiDB-lite"/>
    </source>
</evidence>
<proteinExistence type="predicted"/>